<dbReference type="RefSeq" id="WP_006063925.1">
    <property type="nucleotide sequence ID" value="NZ_KB290831.1"/>
</dbReference>
<sequence length="212" mass="21735">MGKHSRREVGLVKKTAFASAATIGATAVLSNPAQAAEVVVPNTGMTFQVDGLENVPNINAVPGINQWVPSLAGQGQQVNYTAVAEASPATSGPAAPAAGQGQAIMDAAASKIGSPYVWGATGPNSFDCSGLTSWAYKQVGKDIPRTSQAQAASGTKISRDNLQAGDIVAFYSGASHVGIYTGHGTVIHATTEGKPLAETSMDYMPFHSAVRY</sequence>
<keyword evidence="4" id="KW-0788">Thiol protease</keyword>
<gene>
    <name evidence="7" type="ORF">HMPREF9997_01696</name>
</gene>
<proteinExistence type="inferred from homology"/>
<evidence type="ECO:0000256" key="2">
    <source>
        <dbReference type="ARBA" id="ARBA00022670"/>
    </source>
</evidence>
<dbReference type="InterPro" id="IPR038765">
    <property type="entry name" value="Papain-like_cys_pep_sf"/>
</dbReference>
<keyword evidence="2" id="KW-0645">Protease</keyword>
<dbReference type="Proteomes" id="UP000010445">
    <property type="component" value="Unassembled WGS sequence"/>
</dbReference>
<dbReference type="GO" id="GO:0008234">
    <property type="term" value="F:cysteine-type peptidase activity"/>
    <property type="evidence" value="ECO:0007669"/>
    <property type="project" value="UniProtKB-KW"/>
</dbReference>
<feature type="chain" id="PRO_5003954040" evidence="5">
    <location>
        <begin position="36"/>
        <end position="212"/>
    </location>
</feature>
<dbReference type="PANTHER" id="PTHR47359">
    <property type="entry name" value="PEPTIDOGLYCAN DL-ENDOPEPTIDASE CWLO"/>
    <property type="match status" value="1"/>
</dbReference>
<dbReference type="Pfam" id="PF00877">
    <property type="entry name" value="NLPC_P60"/>
    <property type="match status" value="1"/>
</dbReference>
<dbReference type="SUPFAM" id="SSF54001">
    <property type="entry name" value="Cysteine proteinases"/>
    <property type="match status" value="1"/>
</dbReference>
<keyword evidence="5" id="KW-0732">Signal</keyword>
<reference evidence="7 8" key="1">
    <citation type="submission" date="2012-05" db="EMBL/GenBank/DDBJ databases">
        <authorList>
            <person name="Weinstock G."/>
            <person name="Sodergren E."/>
            <person name="Lobos E.A."/>
            <person name="Fulton L."/>
            <person name="Fulton R."/>
            <person name="Courtney L."/>
            <person name="Fronick C."/>
            <person name="O'Laughlin M."/>
            <person name="Godfrey J."/>
            <person name="Wilson R.M."/>
            <person name="Miner T."/>
            <person name="Farmer C."/>
            <person name="Delehaunty K."/>
            <person name="Cordes M."/>
            <person name="Minx P."/>
            <person name="Tomlinson C."/>
            <person name="Chen J."/>
            <person name="Wollam A."/>
            <person name="Pepin K.H."/>
            <person name="Bhonagiri V."/>
            <person name="Zhang X."/>
            <person name="Suruliraj S."/>
            <person name="Warren W."/>
            <person name="Mitreva M."/>
            <person name="Mardis E.R."/>
            <person name="Wilson R.K."/>
        </authorList>
    </citation>
    <scope>NUCLEOTIDE SEQUENCE [LARGE SCALE GENOMIC DNA]</scope>
    <source>
        <strain evidence="7 8">F0235</strain>
    </source>
</reference>
<comment type="similarity">
    <text evidence="1">Belongs to the peptidase C40 family.</text>
</comment>
<comment type="caution">
    <text evidence="7">The sequence shown here is derived from an EMBL/GenBank/DDBJ whole genome shotgun (WGS) entry which is preliminary data.</text>
</comment>
<protein>
    <submittedName>
        <fullName evidence="7">NlpC/P60 family protein</fullName>
    </submittedName>
</protein>
<feature type="signal peptide" evidence="5">
    <location>
        <begin position="1"/>
        <end position="35"/>
    </location>
</feature>
<dbReference type="eggNOG" id="COG0791">
    <property type="taxonomic scope" value="Bacteria"/>
</dbReference>
<evidence type="ECO:0000256" key="3">
    <source>
        <dbReference type="ARBA" id="ARBA00022801"/>
    </source>
</evidence>
<dbReference type="InterPro" id="IPR051794">
    <property type="entry name" value="PG_Endopeptidase_C40"/>
</dbReference>
<dbReference type="EMBL" id="AMEM01000022">
    <property type="protein sequence ID" value="EKX89793.1"/>
    <property type="molecule type" value="Genomic_DNA"/>
</dbReference>
<dbReference type="PATRIC" id="fig|1035195.3.peg.1532"/>
<evidence type="ECO:0000256" key="4">
    <source>
        <dbReference type="ARBA" id="ARBA00022807"/>
    </source>
</evidence>
<dbReference type="PROSITE" id="PS51935">
    <property type="entry name" value="NLPC_P60"/>
    <property type="match status" value="1"/>
</dbReference>
<evidence type="ECO:0000259" key="6">
    <source>
        <dbReference type="PROSITE" id="PS51935"/>
    </source>
</evidence>
<dbReference type="PANTHER" id="PTHR47359:SF3">
    <property type="entry name" value="NLP_P60 DOMAIN-CONTAINING PROTEIN-RELATED"/>
    <property type="match status" value="1"/>
</dbReference>
<dbReference type="Gene3D" id="3.90.1720.10">
    <property type="entry name" value="endopeptidase domain like (from Nostoc punctiforme)"/>
    <property type="match status" value="1"/>
</dbReference>
<dbReference type="HOGENOM" id="CLU_016043_6_0_11"/>
<keyword evidence="8" id="KW-1185">Reference proteome</keyword>
<name>L1MEZ0_9CORY</name>
<dbReference type="STRING" id="1035195.HMPREF9997_01696"/>
<dbReference type="AlphaFoldDB" id="L1MEZ0"/>
<dbReference type="InterPro" id="IPR000064">
    <property type="entry name" value="NLP_P60_dom"/>
</dbReference>
<evidence type="ECO:0000256" key="5">
    <source>
        <dbReference type="SAM" id="SignalP"/>
    </source>
</evidence>
<feature type="domain" description="NlpC/P60" evidence="6">
    <location>
        <begin position="98"/>
        <end position="212"/>
    </location>
</feature>
<organism evidence="7 8">
    <name type="scientific">Corynebacterium durum F0235</name>
    <dbReference type="NCBI Taxonomy" id="1035195"/>
    <lineage>
        <taxon>Bacteria</taxon>
        <taxon>Bacillati</taxon>
        <taxon>Actinomycetota</taxon>
        <taxon>Actinomycetes</taxon>
        <taxon>Mycobacteriales</taxon>
        <taxon>Corynebacteriaceae</taxon>
        <taxon>Corynebacterium</taxon>
    </lineage>
</organism>
<accession>L1MEZ0</accession>
<evidence type="ECO:0000313" key="7">
    <source>
        <dbReference type="EMBL" id="EKX89793.1"/>
    </source>
</evidence>
<evidence type="ECO:0000313" key="8">
    <source>
        <dbReference type="Proteomes" id="UP000010445"/>
    </source>
</evidence>
<evidence type="ECO:0000256" key="1">
    <source>
        <dbReference type="ARBA" id="ARBA00007074"/>
    </source>
</evidence>
<dbReference type="GO" id="GO:0006508">
    <property type="term" value="P:proteolysis"/>
    <property type="evidence" value="ECO:0007669"/>
    <property type="project" value="UniProtKB-KW"/>
</dbReference>
<keyword evidence="3" id="KW-0378">Hydrolase</keyword>